<dbReference type="PROSITE" id="PS50835">
    <property type="entry name" value="IG_LIKE"/>
    <property type="match status" value="1"/>
</dbReference>
<dbReference type="Pfam" id="PF07686">
    <property type="entry name" value="V-set"/>
    <property type="match status" value="1"/>
</dbReference>
<sequence length="121" mass="13232">MFLCVYDHCTFLIAGACGDIVMTQSPGFLAVSSGETVTINCKSSQNIYNGIAWYQQKPGQAPKLLIYAASSRPSEVPDRFTGSGSGIDFTLTIGNLQAEDVADYYCQISKFEDKIEIKEKN</sequence>
<evidence type="ECO:0000313" key="2">
    <source>
        <dbReference type="Ensembl" id="ENSCCNP00000013985.1"/>
    </source>
</evidence>
<proteinExistence type="predicted"/>
<dbReference type="InterPro" id="IPR036179">
    <property type="entry name" value="Ig-like_dom_sf"/>
</dbReference>
<dbReference type="AlphaFoldDB" id="A0A8C0ZRS8"/>
<dbReference type="InterPro" id="IPR007110">
    <property type="entry name" value="Ig-like_dom"/>
</dbReference>
<dbReference type="Ensembl" id="ENSCCNT00000018351.1">
    <property type="protein sequence ID" value="ENSCCNP00000013985.1"/>
    <property type="gene ID" value="ENSCCNG00000014495.1"/>
</dbReference>
<dbReference type="PANTHER" id="PTHR23267">
    <property type="entry name" value="IMMUNOGLOBULIN LIGHT CHAIN"/>
    <property type="match status" value="1"/>
</dbReference>
<feature type="domain" description="Ig-like" evidence="1">
    <location>
        <begin position="31"/>
        <end position="121"/>
    </location>
</feature>
<dbReference type="SMART" id="SM00409">
    <property type="entry name" value="IG"/>
    <property type="match status" value="1"/>
</dbReference>
<dbReference type="InterPro" id="IPR013783">
    <property type="entry name" value="Ig-like_fold"/>
</dbReference>
<reference evidence="2" key="1">
    <citation type="submission" date="2023-09" db="UniProtKB">
        <authorList>
            <consortium name="Ensembl"/>
        </authorList>
    </citation>
    <scope>IDENTIFICATION</scope>
</reference>
<name>A0A8C0ZRS8_CASCN</name>
<dbReference type="InterPro" id="IPR050150">
    <property type="entry name" value="IgV_Light_Chain"/>
</dbReference>
<dbReference type="InterPro" id="IPR003599">
    <property type="entry name" value="Ig_sub"/>
</dbReference>
<dbReference type="SUPFAM" id="SSF48726">
    <property type="entry name" value="Immunoglobulin"/>
    <property type="match status" value="1"/>
</dbReference>
<accession>A0A8C0ZRS8</accession>
<evidence type="ECO:0000259" key="1">
    <source>
        <dbReference type="PROSITE" id="PS50835"/>
    </source>
</evidence>
<dbReference type="SMART" id="SM00406">
    <property type="entry name" value="IGv"/>
    <property type="match status" value="1"/>
</dbReference>
<dbReference type="Gene3D" id="2.60.40.10">
    <property type="entry name" value="Immunoglobulins"/>
    <property type="match status" value="1"/>
</dbReference>
<dbReference type="InterPro" id="IPR013106">
    <property type="entry name" value="Ig_V-set"/>
</dbReference>
<dbReference type="FunFam" id="2.60.40.10:FF:001230">
    <property type="entry name" value="Immunoglobulin kappa variable 8-16"/>
    <property type="match status" value="1"/>
</dbReference>
<organism evidence="2">
    <name type="scientific">Castor canadensis</name>
    <name type="common">American beaver</name>
    <dbReference type="NCBI Taxonomy" id="51338"/>
    <lineage>
        <taxon>Eukaryota</taxon>
        <taxon>Metazoa</taxon>
        <taxon>Chordata</taxon>
        <taxon>Craniata</taxon>
        <taxon>Vertebrata</taxon>
        <taxon>Euteleostomi</taxon>
        <taxon>Mammalia</taxon>
        <taxon>Eutheria</taxon>
        <taxon>Euarchontoglires</taxon>
        <taxon>Glires</taxon>
        <taxon>Rodentia</taxon>
        <taxon>Castorimorpha</taxon>
        <taxon>Castoridae</taxon>
        <taxon>Castor</taxon>
    </lineage>
</organism>
<protein>
    <recommendedName>
        <fullName evidence="1">Ig-like domain-containing protein</fullName>
    </recommendedName>
</protein>